<dbReference type="EMBL" id="KN847040">
    <property type="protein sequence ID" value="KIW35079.1"/>
    <property type="molecule type" value="Genomic_DNA"/>
</dbReference>
<protein>
    <recommendedName>
        <fullName evidence="4 11">beta-glucosidase</fullName>
        <ecNumber evidence="4 11">3.2.1.21</ecNumber>
    </recommendedName>
</protein>
<dbReference type="PROSITE" id="PS00775">
    <property type="entry name" value="GLYCOSYL_HYDROL_F3"/>
    <property type="match status" value="1"/>
</dbReference>
<dbReference type="InterPro" id="IPR019800">
    <property type="entry name" value="Glyco_hydro_3_AS"/>
</dbReference>
<evidence type="ECO:0000256" key="3">
    <source>
        <dbReference type="ARBA" id="ARBA00005336"/>
    </source>
</evidence>
<evidence type="ECO:0000256" key="7">
    <source>
        <dbReference type="ARBA" id="ARBA00023180"/>
    </source>
</evidence>
<feature type="chain" id="PRO_5002251439" description="beta-glucosidase" evidence="13">
    <location>
        <begin position="17"/>
        <end position="979"/>
    </location>
</feature>
<feature type="compositionally biased region" description="Polar residues" evidence="12">
    <location>
        <begin position="940"/>
        <end position="959"/>
    </location>
</feature>
<evidence type="ECO:0000256" key="9">
    <source>
        <dbReference type="ARBA" id="ARBA00023295"/>
    </source>
</evidence>
<keyword evidence="5 13" id="KW-0732">Signal</keyword>
<keyword evidence="6 11" id="KW-0378">Hydrolase</keyword>
<dbReference type="InterPro" id="IPR050288">
    <property type="entry name" value="Cellulose_deg_GH3"/>
</dbReference>
<gene>
    <name evidence="15" type="ORF">PV07_01800</name>
</gene>
<dbReference type="InterPro" id="IPR036881">
    <property type="entry name" value="Glyco_hydro_3_C_sf"/>
</dbReference>
<comment type="similarity">
    <text evidence="3 11">Belongs to the glycosyl hydrolase 3 family.</text>
</comment>
<evidence type="ECO:0000256" key="4">
    <source>
        <dbReference type="ARBA" id="ARBA00012744"/>
    </source>
</evidence>
<keyword evidence="7" id="KW-0325">Glycoprotein</keyword>
<evidence type="ECO:0000256" key="13">
    <source>
        <dbReference type="SAM" id="SignalP"/>
    </source>
</evidence>
<organism evidence="15 16">
    <name type="scientific">Cladophialophora immunda</name>
    <dbReference type="NCBI Taxonomy" id="569365"/>
    <lineage>
        <taxon>Eukaryota</taxon>
        <taxon>Fungi</taxon>
        <taxon>Dikarya</taxon>
        <taxon>Ascomycota</taxon>
        <taxon>Pezizomycotina</taxon>
        <taxon>Eurotiomycetes</taxon>
        <taxon>Chaetothyriomycetidae</taxon>
        <taxon>Chaetothyriales</taxon>
        <taxon>Herpotrichiellaceae</taxon>
        <taxon>Cladophialophora</taxon>
    </lineage>
</organism>
<evidence type="ECO:0000256" key="12">
    <source>
        <dbReference type="SAM" id="MobiDB-lite"/>
    </source>
</evidence>
<dbReference type="UniPathway" id="UPA00696"/>
<dbReference type="GO" id="GO:0030245">
    <property type="term" value="P:cellulose catabolic process"/>
    <property type="evidence" value="ECO:0007669"/>
    <property type="project" value="UniProtKB-UniPathway"/>
</dbReference>
<keyword evidence="16" id="KW-1185">Reference proteome</keyword>
<evidence type="ECO:0000313" key="15">
    <source>
        <dbReference type="EMBL" id="KIW35079.1"/>
    </source>
</evidence>
<dbReference type="SMART" id="SM01217">
    <property type="entry name" value="Fn3_like"/>
    <property type="match status" value="1"/>
</dbReference>
<dbReference type="GO" id="GO:0008422">
    <property type="term" value="F:beta-glucosidase activity"/>
    <property type="evidence" value="ECO:0007669"/>
    <property type="project" value="UniProtKB-EC"/>
</dbReference>
<dbReference type="Proteomes" id="UP000054466">
    <property type="component" value="Unassembled WGS sequence"/>
</dbReference>
<feature type="compositionally biased region" description="Low complexity" evidence="12">
    <location>
        <begin position="908"/>
        <end position="925"/>
    </location>
</feature>
<dbReference type="Pfam" id="PF00933">
    <property type="entry name" value="Glyco_hydro_3"/>
    <property type="match status" value="1"/>
</dbReference>
<dbReference type="FunFam" id="3.40.50.1700:FF:000003">
    <property type="entry name" value="Probable beta-glucosidase"/>
    <property type="match status" value="1"/>
</dbReference>
<evidence type="ECO:0000256" key="6">
    <source>
        <dbReference type="ARBA" id="ARBA00022801"/>
    </source>
</evidence>
<dbReference type="GO" id="GO:0005199">
    <property type="term" value="F:structural constituent of cell wall"/>
    <property type="evidence" value="ECO:0007669"/>
    <property type="project" value="InterPro"/>
</dbReference>
<dbReference type="InterPro" id="IPR013783">
    <property type="entry name" value="Ig-like_fold"/>
</dbReference>
<dbReference type="InterPro" id="IPR002772">
    <property type="entry name" value="Glyco_hydro_3_C"/>
</dbReference>
<dbReference type="InterPro" id="IPR017853">
    <property type="entry name" value="GH"/>
</dbReference>
<dbReference type="SUPFAM" id="SSF51445">
    <property type="entry name" value="(Trans)glycosidases"/>
    <property type="match status" value="1"/>
</dbReference>
<dbReference type="PROSITE" id="PS50256">
    <property type="entry name" value="PIR_REPEAT_2"/>
    <property type="match status" value="1"/>
</dbReference>
<name>A0A0D2DH50_9EURO</name>
<dbReference type="FunFam" id="3.20.20.300:FF:000002">
    <property type="entry name" value="Probable beta-glucosidase"/>
    <property type="match status" value="1"/>
</dbReference>
<feature type="signal peptide" evidence="13">
    <location>
        <begin position="1"/>
        <end position="16"/>
    </location>
</feature>
<keyword evidence="8 11" id="KW-0119">Carbohydrate metabolism</keyword>
<evidence type="ECO:0000256" key="1">
    <source>
        <dbReference type="ARBA" id="ARBA00000448"/>
    </source>
</evidence>
<dbReference type="PANTHER" id="PTHR42715:SF29">
    <property type="entry name" value="BETA-GLUCOSIDASE A-RELATED"/>
    <property type="match status" value="1"/>
</dbReference>
<dbReference type="Gene3D" id="3.40.50.1700">
    <property type="entry name" value="Glycoside hydrolase family 3 C-terminal domain"/>
    <property type="match status" value="1"/>
</dbReference>
<evidence type="ECO:0000256" key="10">
    <source>
        <dbReference type="ARBA" id="ARBA00023326"/>
    </source>
</evidence>
<dbReference type="Pfam" id="PF14310">
    <property type="entry name" value="Fn3-like"/>
    <property type="match status" value="1"/>
</dbReference>
<evidence type="ECO:0000256" key="2">
    <source>
        <dbReference type="ARBA" id="ARBA00004987"/>
    </source>
</evidence>
<dbReference type="VEuPathDB" id="FungiDB:PV07_01800"/>
<dbReference type="EC" id="3.2.1.21" evidence="4 11"/>
<keyword evidence="10 11" id="KW-0624">Polysaccharide degradation</keyword>
<dbReference type="Gene3D" id="2.60.40.10">
    <property type="entry name" value="Immunoglobulins"/>
    <property type="match status" value="1"/>
</dbReference>
<dbReference type="InterPro" id="IPR026891">
    <property type="entry name" value="Fn3-like"/>
</dbReference>
<dbReference type="InterPro" id="IPR036962">
    <property type="entry name" value="Glyco_hydro_3_N_sf"/>
</dbReference>
<keyword evidence="9 11" id="KW-0326">Glycosidase</keyword>
<feature type="region of interest" description="Disordered" evidence="12">
    <location>
        <begin position="888"/>
        <end position="979"/>
    </location>
</feature>
<reference evidence="15 16" key="1">
    <citation type="submission" date="2015-01" db="EMBL/GenBank/DDBJ databases">
        <title>The Genome Sequence of Cladophialophora immunda CBS83496.</title>
        <authorList>
            <consortium name="The Broad Institute Genomics Platform"/>
            <person name="Cuomo C."/>
            <person name="de Hoog S."/>
            <person name="Gorbushina A."/>
            <person name="Stielow B."/>
            <person name="Teixiera M."/>
            <person name="Abouelleil A."/>
            <person name="Chapman S.B."/>
            <person name="Priest M."/>
            <person name="Young S.K."/>
            <person name="Wortman J."/>
            <person name="Nusbaum C."/>
            <person name="Birren B."/>
        </authorList>
    </citation>
    <scope>NUCLEOTIDE SEQUENCE [LARGE SCALE GENOMIC DNA]</scope>
    <source>
        <strain evidence="15 16">CBS 83496</strain>
    </source>
</reference>
<dbReference type="Gene3D" id="3.20.20.300">
    <property type="entry name" value="Glycoside hydrolase, family 3, N-terminal domain"/>
    <property type="match status" value="1"/>
</dbReference>
<comment type="catalytic activity">
    <reaction evidence="1 11">
        <text>Hydrolysis of terminal, non-reducing beta-D-glucosyl residues with release of beta-D-glucose.</text>
        <dbReference type="EC" id="3.2.1.21"/>
    </reaction>
</comment>
<dbReference type="GeneID" id="27340994"/>
<evidence type="ECO:0000256" key="11">
    <source>
        <dbReference type="RuleBase" id="RU361161"/>
    </source>
</evidence>
<sequence length="979" mass="104500">MPRMLQLISALLFVNASVQLSDYSQAVLKPVEAADTILKRQAAQPFNNDYTGPIWTSPPKYPSPWGAGAGDWAAAYEKARAFVSGLTLMEKVNLTTGVGWESDRCVGNTGSIPRIGFEALCMQDGPLGIRFADYVSAFPAGLNVAATWSRDLAKARGEAMGAENRGKGVDVQLGPVCGPLGRNPEGGRNWEGFSPDPYLTGALIGPTIQGIQSQGVMACTKHFIGNEQEHFRQVGESIGYGYNITATLSSNIDDKTIHELYLWPFADAVRAGTASVMCSYQQVNNSYACANSYTMNHLLKGELGFQGFVMSDWQAQHSGVGTALAGLDMTMPGDTLFNTGYTYWGTNLTIAVINGTIPEWRLDDMATRIMAGYYYVGRDSARVPTNFYAWGQDTYGHASAADLNSPLVIVNEHLNVQDEHRNIIRQIGQASNVLLKNNGGLPLTGQEKQVAVIGYDACGNPWGPNGCPNRQCNNGTLAMAYGSGTCEFPYLVTPEQAIQQYVLTNTDSEVFTICDNYADSQIQSLATQADVAIVFANADSGEGFITIDGNTGDRNNLSLWEGADRLINNVTKYNNNTIVVMHTVGAVNVSAWYDNENVTAILWAGLPGQESGNALVDVLYGLVNPGGKLPFSIARNRDDYGTDVLYEPNNGQFDAPQVLFSEGVFIDYRRLDAAGIEPIYEFGFGLSYTTFEYSNLVITPGNPAPYAPASGLTGPAPVLGNASTDPSLYLFPNASIPYRYYEFIYPYLNTTDLEAASDDPDYGLPTDQYVPAGATDGSPQPIQPAGGGPGGNPLLYEVVATVTATITNTGDVVGDEVAQLYVFLGEGEPPKVLRGFDRLTIAPGESATFTAELTRRDVCVWDTTVQNWVEVSNPTIYVGASSRNLPLSGTLPNGASPGGPSPSPPAGPSGYSSPPAGPSSSYGAPTYSWSSGYGHPTGPPVSQISDGQPQVISQISDGQPQWGAPVTQISDGQPQATTA</sequence>
<dbReference type="InterPro" id="IPR001764">
    <property type="entry name" value="Glyco_hydro_3_N"/>
</dbReference>
<dbReference type="AlphaFoldDB" id="A0A0D2DH50"/>
<evidence type="ECO:0000313" key="16">
    <source>
        <dbReference type="Proteomes" id="UP000054466"/>
    </source>
</evidence>
<evidence type="ECO:0000259" key="14">
    <source>
        <dbReference type="SMART" id="SM01217"/>
    </source>
</evidence>
<dbReference type="Pfam" id="PF01915">
    <property type="entry name" value="Glyco_hydro_3_C"/>
    <property type="match status" value="1"/>
</dbReference>
<evidence type="ECO:0000256" key="8">
    <source>
        <dbReference type="ARBA" id="ARBA00023277"/>
    </source>
</evidence>
<accession>A0A0D2DH50</accession>
<dbReference type="PRINTS" id="PR00133">
    <property type="entry name" value="GLHYDRLASE3"/>
</dbReference>
<evidence type="ECO:0000256" key="5">
    <source>
        <dbReference type="ARBA" id="ARBA00022729"/>
    </source>
</evidence>
<dbReference type="RefSeq" id="XP_016255295.1">
    <property type="nucleotide sequence ID" value="XM_016388367.1"/>
</dbReference>
<dbReference type="STRING" id="569365.A0A0D2DH50"/>
<feature type="compositionally biased region" description="Polar residues" evidence="12">
    <location>
        <begin position="967"/>
        <end position="979"/>
    </location>
</feature>
<dbReference type="Pfam" id="PF00399">
    <property type="entry name" value="PIR"/>
    <property type="match status" value="1"/>
</dbReference>
<dbReference type="InterPro" id="IPR000420">
    <property type="entry name" value="Yeast_PIR_rpt"/>
</dbReference>
<proteinExistence type="inferred from homology"/>
<feature type="domain" description="Fibronectin type III-like" evidence="14">
    <location>
        <begin position="816"/>
        <end position="882"/>
    </location>
</feature>
<comment type="pathway">
    <text evidence="2 11">Glycan metabolism; cellulose degradation.</text>
</comment>
<dbReference type="PANTHER" id="PTHR42715">
    <property type="entry name" value="BETA-GLUCOSIDASE"/>
    <property type="match status" value="1"/>
</dbReference>
<dbReference type="OrthoDB" id="416222at2759"/>
<dbReference type="SUPFAM" id="SSF52279">
    <property type="entry name" value="Beta-D-glucan exohydrolase, C-terminal domain"/>
    <property type="match status" value="1"/>
</dbReference>